<sequence length="382" mass="41125">MTPEQTQILASVETFLARRLPPAEIRRRDAAHVPPYDLLPEMGALGLFALAVPVPEGGLGGDWATVALVQDALGRHAYMAASIFNRVVGFGLATIRAHGSAAQRAELLPLLMAGEAFCALALTEPQAGSDAAAIRTRAVRHEGGWRINGRKTWISDAEGARWLILPARTGPEPAGARGISLFLVPTATPGLAMTRLPKVGNNCMPSFDIGLQDVDVPEDALLGEEGRGFPHMMSTLHFSRASMAATVTGAAEAALRIALAHAQEREQFGQPIGRFQAIAHRLVDMRMRVDQSRLMVRHLAQLIDQGAPCRREAAQAKIIATETLRDVADAGMQILASAGYAAESDMQRLWRDSRLYTFGEGANEVLRDSIAREMGLTTRGMA</sequence>
<dbReference type="RefSeq" id="WP_168049621.1">
    <property type="nucleotide sequence ID" value="NZ_JAATJR010000003.1"/>
</dbReference>
<evidence type="ECO:0000259" key="7">
    <source>
        <dbReference type="Pfam" id="PF02770"/>
    </source>
</evidence>
<organism evidence="9 10">
    <name type="scientific">Falsiroseomonas frigidaquae</name>
    <dbReference type="NCBI Taxonomy" id="487318"/>
    <lineage>
        <taxon>Bacteria</taxon>
        <taxon>Pseudomonadati</taxon>
        <taxon>Pseudomonadota</taxon>
        <taxon>Alphaproteobacteria</taxon>
        <taxon>Acetobacterales</taxon>
        <taxon>Roseomonadaceae</taxon>
        <taxon>Falsiroseomonas</taxon>
    </lineage>
</organism>
<reference evidence="9 10" key="1">
    <citation type="submission" date="2020-03" db="EMBL/GenBank/DDBJ databases">
        <title>Roseomonas selenitidurans sp. nov. isolated from soil.</title>
        <authorList>
            <person name="Liu H."/>
        </authorList>
    </citation>
    <scope>NUCLEOTIDE SEQUENCE [LARGE SCALE GENOMIC DNA]</scope>
    <source>
        <strain evidence="9 10">JCM 15073</strain>
    </source>
</reference>
<keyword evidence="5" id="KW-0560">Oxidoreductase</keyword>
<dbReference type="InterPro" id="IPR036250">
    <property type="entry name" value="AcylCo_DH-like_C"/>
</dbReference>
<dbReference type="InterPro" id="IPR046373">
    <property type="entry name" value="Acyl-CoA_Oxase/DH_mid-dom_sf"/>
</dbReference>
<evidence type="ECO:0000256" key="2">
    <source>
        <dbReference type="ARBA" id="ARBA00009347"/>
    </source>
</evidence>
<dbReference type="Gene3D" id="1.10.540.10">
    <property type="entry name" value="Acyl-CoA dehydrogenase/oxidase, N-terminal domain"/>
    <property type="match status" value="1"/>
</dbReference>
<comment type="cofactor">
    <cofactor evidence="1 5">
        <name>FAD</name>
        <dbReference type="ChEBI" id="CHEBI:57692"/>
    </cofactor>
</comment>
<feature type="domain" description="Acyl-CoA oxidase/dehydrogenase middle" evidence="7">
    <location>
        <begin position="119"/>
        <end position="214"/>
    </location>
</feature>
<evidence type="ECO:0000313" key="9">
    <source>
        <dbReference type="EMBL" id="NKE45141.1"/>
    </source>
</evidence>
<dbReference type="PANTHER" id="PTHR43884">
    <property type="entry name" value="ACYL-COA DEHYDROGENASE"/>
    <property type="match status" value="1"/>
</dbReference>
<accession>A0ABX1EYG5</accession>
<dbReference type="EMBL" id="JAAVTX010000003">
    <property type="protein sequence ID" value="NKE45141.1"/>
    <property type="molecule type" value="Genomic_DNA"/>
</dbReference>
<evidence type="ECO:0000256" key="5">
    <source>
        <dbReference type="RuleBase" id="RU362125"/>
    </source>
</evidence>
<dbReference type="InterPro" id="IPR009100">
    <property type="entry name" value="AcylCoA_DH/oxidase_NM_dom_sf"/>
</dbReference>
<dbReference type="Pfam" id="PF02771">
    <property type="entry name" value="Acyl-CoA_dh_N"/>
    <property type="match status" value="1"/>
</dbReference>
<dbReference type="CDD" id="cd00567">
    <property type="entry name" value="ACAD"/>
    <property type="match status" value="1"/>
</dbReference>
<comment type="caution">
    <text evidence="9">The sequence shown here is derived from an EMBL/GenBank/DDBJ whole genome shotgun (WGS) entry which is preliminary data.</text>
</comment>
<dbReference type="InterPro" id="IPR009075">
    <property type="entry name" value="AcylCo_DH/oxidase_C"/>
</dbReference>
<dbReference type="Gene3D" id="2.40.110.10">
    <property type="entry name" value="Butyryl-CoA Dehydrogenase, subunit A, domain 2"/>
    <property type="match status" value="1"/>
</dbReference>
<keyword evidence="10" id="KW-1185">Reference proteome</keyword>
<keyword evidence="3 5" id="KW-0285">Flavoprotein</keyword>
<evidence type="ECO:0000313" key="10">
    <source>
        <dbReference type="Proteomes" id="UP000765160"/>
    </source>
</evidence>
<dbReference type="PANTHER" id="PTHR43884:SF12">
    <property type="entry name" value="ISOVALERYL-COA DEHYDROGENASE, MITOCHONDRIAL-RELATED"/>
    <property type="match status" value="1"/>
</dbReference>
<evidence type="ECO:0000259" key="8">
    <source>
        <dbReference type="Pfam" id="PF02771"/>
    </source>
</evidence>
<dbReference type="PROSITE" id="PS00072">
    <property type="entry name" value="ACYL_COA_DH_1"/>
    <property type="match status" value="1"/>
</dbReference>
<dbReference type="InterPro" id="IPR013786">
    <property type="entry name" value="AcylCoA_DH/ox_N"/>
</dbReference>
<dbReference type="SUPFAM" id="SSF47203">
    <property type="entry name" value="Acyl-CoA dehydrogenase C-terminal domain-like"/>
    <property type="match status" value="1"/>
</dbReference>
<comment type="similarity">
    <text evidence="2 5">Belongs to the acyl-CoA dehydrogenase family.</text>
</comment>
<dbReference type="Proteomes" id="UP000765160">
    <property type="component" value="Unassembled WGS sequence"/>
</dbReference>
<dbReference type="InterPro" id="IPR006091">
    <property type="entry name" value="Acyl-CoA_Oxase/DH_mid-dom"/>
</dbReference>
<dbReference type="Gene3D" id="1.20.140.10">
    <property type="entry name" value="Butyryl-CoA Dehydrogenase, subunit A, domain 3"/>
    <property type="match status" value="1"/>
</dbReference>
<feature type="domain" description="Acyl-CoA dehydrogenase/oxidase C-terminal" evidence="6">
    <location>
        <begin position="226"/>
        <end position="374"/>
    </location>
</feature>
<protein>
    <submittedName>
        <fullName evidence="9">Acyl-CoA/acyl-ACP dehydrogenase</fullName>
    </submittedName>
</protein>
<dbReference type="SUPFAM" id="SSF56645">
    <property type="entry name" value="Acyl-CoA dehydrogenase NM domain-like"/>
    <property type="match status" value="1"/>
</dbReference>
<name>A0ABX1EYG5_9PROT</name>
<feature type="domain" description="Acyl-CoA dehydrogenase/oxidase N-terminal" evidence="8">
    <location>
        <begin position="2"/>
        <end position="115"/>
    </location>
</feature>
<keyword evidence="4 5" id="KW-0274">FAD</keyword>
<evidence type="ECO:0000256" key="3">
    <source>
        <dbReference type="ARBA" id="ARBA00022630"/>
    </source>
</evidence>
<evidence type="ECO:0000259" key="6">
    <source>
        <dbReference type="Pfam" id="PF00441"/>
    </source>
</evidence>
<evidence type="ECO:0000256" key="4">
    <source>
        <dbReference type="ARBA" id="ARBA00022827"/>
    </source>
</evidence>
<gene>
    <name evidence="9" type="ORF">HB662_10150</name>
</gene>
<proteinExistence type="inferred from homology"/>
<dbReference type="InterPro" id="IPR006089">
    <property type="entry name" value="Acyl-CoA_DH_CS"/>
</dbReference>
<dbReference type="Pfam" id="PF00441">
    <property type="entry name" value="Acyl-CoA_dh_1"/>
    <property type="match status" value="1"/>
</dbReference>
<dbReference type="InterPro" id="IPR037069">
    <property type="entry name" value="AcylCoA_DH/ox_N_sf"/>
</dbReference>
<dbReference type="Pfam" id="PF02770">
    <property type="entry name" value="Acyl-CoA_dh_M"/>
    <property type="match status" value="1"/>
</dbReference>
<evidence type="ECO:0000256" key="1">
    <source>
        <dbReference type="ARBA" id="ARBA00001974"/>
    </source>
</evidence>